<dbReference type="Proteomes" id="UP001501170">
    <property type="component" value="Unassembled WGS sequence"/>
</dbReference>
<organism evidence="1 2">
    <name type="scientific">Gordonia cholesterolivorans</name>
    <dbReference type="NCBI Taxonomy" id="559625"/>
    <lineage>
        <taxon>Bacteria</taxon>
        <taxon>Bacillati</taxon>
        <taxon>Actinomycetota</taxon>
        <taxon>Actinomycetes</taxon>
        <taxon>Mycobacteriales</taxon>
        <taxon>Gordoniaceae</taxon>
        <taxon>Gordonia</taxon>
    </lineage>
</organism>
<accession>A0ABN3HGF8</accession>
<sequence>MGDSMLSGTEAVEIASELPGVRAWVSPITITPLGLGFSIYAKTDVRGVRYEVSASTELAGETVWIGGSNSASTKFSMTQLWWKVDPDQVQWPLAIRIFEADGHDPADRRHIETLTAARRP</sequence>
<comment type="caution">
    <text evidence="1">The sequence shown here is derived from an EMBL/GenBank/DDBJ whole genome shotgun (WGS) entry which is preliminary data.</text>
</comment>
<evidence type="ECO:0000313" key="2">
    <source>
        <dbReference type="Proteomes" id="UP001501170"/>
    </source>
</evidence>
<dbReference type="RefSeq" id="WP_222111165.1">
    <property type="nucleotide sequence ID" value="NZ_BAAARB010000009.1"/>
</dbReference>
<name>A0ABN3HGF8_9ACTN</name>
<evidence type="ECO:0000313" key="1">
    <source>
        <dbReference type="EMBL" id="GAA2379662.1"/>
    </source>
</evidence>
<dbReference type="EMBL" id="BAAARB010000009">
    <property type="protein sequence ID" value="GAA2379662.1"/>
    <property type="molecule type" value="Genomic_DNA"/>
</dbReference>
<gene>
    <name evidence="1" type="ORF">GCM10009855_19660</name>
</gene>
<protein>
    <submittedName>
        <fullName evidence="1">Uncharacterized protein</fullName>
    </submittedName>
</protein>
<keyword evidence="2" id="KW-1185">Reference proteome</keyword>
<reference evidence="1 2" key="1">
    <citation type="journal article" date="2019" name="Int. J. Syst. Evol. Microbiol.">
        <title>The Global Catalogue of Microorganisms (GCM) 10K type strain sequencing project: providing services to taxonomists for standard genome sequencing and annotation.</title>
        <authorList>
            <consortium name="The Broad Institute Genomics Platform"/>
            <consortium name="The Broad Institute Genome Sequencing Center for Infectious Disease"/>
            <person name="Wu L."/>
            <person name="Ma J."/>
        </authorList>
    </citation>
    <scope>NUCLEOTIDE SEQUENCE [LARGE SCALE GENOMIC DNA]</scope>
    <source>
        <strain evidence="1 2">JCM 16227</strain>
    </source>
</reference>
<proteinExistence type="predicted"/>